<feature type="chain" id="PRO_5008581869" evidence="1">
    <location>
        <begin position="19"/>
        <end position="238"/>
    </location>
</feature>
<dbReference type="GO" id="GO:0005549">
    <property type="term" value="F:odorant binding"/>
    <property type="evidence" value="ECO:0007669"/>
    <property type="project" value="InterPro"/>
</dbReference>
<dbReference type="Gene3D" id="1.10.238.270">
    <property type="match status" value="1"/>
</dbReference>
<dbReference type="AlphaFoldDB" id="A0A1B6E726"/>
<organism evidence="2">
    <name type="scientific">Clastoptera arizonana</name>
    <name type="common">Arizona spittle bug</name>
    <dbReference type="NCBI Taxonomy" id="38151"/>
    <lineage>
        <taxon>Eukaryota</taxon>
        <taxon>Metazoa</taxon>
        <taxon>Ecdysozoa</taxon>
        <taxon>Arthropoda</taxon>
        <taxon>Hexapoda</taxon>
        <taxon>Insecta</taxon>
        <taxon>Pterygota</taxon>
        <taxon>Neoptera</taxon>
        <taxon>Paraneoptera</taxon>
        <taxon>Hemiptera</taxon>
        <taxon>Auchenorrhyncha</taxon>
        <taxon>Cercopoidea</taxon>
        <taxon>Clastopteridae</taxon>
        <taxon>Clastoptera</taxon>
    </lineage>
</organism>
<evidence type="ECO:0000313" key="2">
    <source>
        <dbReference type="EMBL" id="JAS33740.1"/>
    </source>
</evidence>
<dbReference type="SUPFAM" id="SSF47565">
    <property type="entry name" value="Insect pheromone/odorant-binding proteins"/>
    <property type="match status" value="1"/>
</dbReference>
<proteinExistence type="predicted"/>
<name>A0A1B6E726_9HEMI</name>
<reference evidence="2" key="1">
    <citation type="submission" date="2015-12" db="EMBL/GenBank/DDBJ databases">
        <title>De novo transcriptome assembly of four potential Pierce s Disease insect vectors from Arizona vineyards.</title>
        <authorList>
            <person name="Tassone E.E."/>
        </authorList>
    </citation>
    <scope>NUCLEOTIDE SEQUENCE</scope>
</reference>
<feature type="signal peptide" evidence="1">
    <location>
        <begin position="1"/>
        <end position="18"/>
    </location>
</feature>
<sequence length="238" mass="26996">MKLGYCVFVILLVDVSLGSIYESAFSEILKQTSSILQYSGDRERRDVNQDVKKEIEWFLQNDDVFCFCGENWINLFANSNLEKVANCVRKAKLDVAVKEGIDNAFSKATKIIIASQCAYECIMEDLNLIDSKGYINKTLPSFFMDKVFVENKIKDVGKKAIETCVSGVSKFQMVVDMILKLGQLSSCTNHGYKFISCLLFEVTAACPTELKREDVPQCKKIYNQLEIVQMASKYMNEV</sequence>
<protein>
    <submittedName>
        <fullName evidence="2">Uncharacterized protein</fullName>
    </submittedName>
</protein>
<gene>
    <name evidence="2" type="ORF">g.29449</name>
</gene>
<accession>A0A1B6E726</accession>
<keyword evidence="1" id="KW-0732">Signal</keyword>
<evidence type="ECO:0000256" key="1">
    <source>
        <dbReference type="SAM" id="SignalP"/>
    </source>
</evidence>
<dbReference type="InterPro" id="IPR036728">
    <property type="entry name" value="PBP_GOBP_sf"/>
</dbReference>
<dbReference type="EMBL" id="GEDC01003558">
    <property type="protein sequence ID" value="JAS33740.1"/>
    <property type="molecule type" value="Transcribed_RNA"/>
</dbReference>